<sequence length="66" mass="7271">MGHRAYNSHREGDEVWLLAGADTPIVLKRQGEAGIFRIVAPAFISDAMGGELWPDGEKKLEHITLV</sequence>
<accession>A0AAW0QDQ2</accession>
<keyword evidence="2" id="KW-1185">Reference proteome</keyword>
<comment type="caution">
    <text evidence="1">The sequence shown here is derived from an EMBL/GenBank/DDBJ whole genome shotgun (WGS) entry which is preliminary data.</text>
</comment>
<evidence type="ECO:0000313" key="1">
    <source>
        <dbReference type="EMBL" id="KAK8096903.1"/>
    </source>
</evidence>
<name>A0AAW0QDQ2_9PEZI</name>
<evidence type="ECO:0000313" key="2">
    <source>
        <dbReference type="Proteomes" id="UP001392437"/>
    </source>
</evidence>
<organism evidence="1 2">
    <name type="scientific">Apiospora kogelbergensis</name>
    <dbReference type="NCBI Taxonomy" id="1337665"/>
    <lineage>
        <taxon>Eukaryota</taxon>
        <taxon>Fungi</taxon>
        <taxon>Dikarya</taxon>
        <taxon>Ascomycota</taxon>
        <taxon>Pezizomycotina</taxon>
        <taxon>Sordariomycetes</taxon>
        <taxon>Xylariomycetidae</taxon>
        <taxon>Amphisphaeriales</taxon>
        <taxon>Apiosporaceae</taxon>
        <taxon>Apiospora</taxon>
    </lineage>
</organism>
<dbReference type="Proteomes" id="UP001392437">
    <property type="component" value="Unassembled WGS sequence"/>
</dbReference>
<proteinExistence type="predicted"/>
<gene>
    <name evidence="1" type="ORF">PG999_012847</name>
</gene>
<dbReference type="EMBL" id="JAQQWP010000010">
    <property type="protein sequence ID" value="KAK8096903.1"/>
    <property type="molecule type" value="Genomic_DNA"/>
</dbReference>
<reference evidence="1 2" key="1">
    <citation type="submission" date="2023-01" db="EMBL/GenBank/DDBJ databases">
        <title>Analysis of 21 Apiospora genomes using comparative genomics revels a genus with tremendous synthesis potential of carbohydrate active enzymes and secondary metabolites.</title>
        <authorList>
            <person name="Sorensen T."/>
        </authorList>
    </citation>
    <scope>NUCLEOTIDE SEQUENCE [LARGE SCALE GENOMIC DNA]</scope>
    <source>
        <strain evidence="1 2">CBS 117206</strain>
    </source>
</reference>
<dbReference type="AlphaFoldDB" id="A0AAW0QDQ2"/>
<protein>
    <submittedName>
        <fullName evidence="1">Uncharacterized protein</fullName>
    </submittedName>
</protein>